<dbReference type="InterPro" id="IPR011009">
    <property type="entry name" value="Kinase-like_dom_sf"/>
</dbReference>
<dbReference type="Proteomes" id="UP000615446">
    <property type="component" value="Unassembled WGS sequence"/>
</dbReference>
<evidence type="ECO:0000313" key="3">
    <source>
        <dbReference type="Proteomes" id="UP000615446"/>
    </source>
</evidence>
<reference evidence="2" key="1">
    <citation type="submission" date="2019-10" db="EMBL/GenBank/DDBJ databases">
        <title>Conservation and host-specific expression of non-tandemly repeated heterogenous ribosome RNA gene in arbuscular mycorrhizal fungi.</title>
        <authorList>
            <person name="Maeda T."/>
            <person name="Kobayashi Y."/>
            <person name="Nakagawa T."/>
            <person name="Ezawa T."/>
            <person name="Yamaguchi K."/>
            <person name="Bino T."/>
            <person name="Nishimoto Y."/>
            <person name="Shigenobu S."/>
            <person name="Kawaguchi M."/>
        </authorList>
    </citation>
    <scope>NUCLEOTIDE SEQUENCE</scope>
    <source>
        <strain evidence="2">HR1</strain>
    </source>
</reference>
<comment type="caution">
    <text evidence="2">The sequence shown here is derived from an EMBL/GenBank/DDBJ whole genome shotgun (WGS) entry which is preliminary data.</text>
</comment>
<keyword evidence="2" id="KW-0808">Transferase</keyword>
<evidence type="ECO:0000313" key="2">
    <source>
        <dbReference type="EMBL" id="GES91951.1"/>
    </source>
</evidence>
<protein>
    <submittedName>
        <fullName evidence="2">Kinase-like domain-containing protein</fullName>
    </submittedName>
</protein>
<evidence type="ECO:0000259" key="1">
    <source>
        <dbReference type="PROSITE" id="PS50011"/>
    </source>
</evidence>
<dbReference type="Gene3D" id="1.10.510.10">
    <property type="entry name" value="Transferase(Phosphotransferase) domain 1"/>
    <property type="match status" value="2"/>
</dbReference>
<dbReference type="PANTHER" id="PTHR44329:SF291">
    <property type="entry name" value="PROTEIN KINASE DOMAIN-CONTAINING PROTEIN"/>
    <property type="match status" value="1"/>
</dbReference>
<dbReference type="GO" id="GO:0005524">
    <property type="term" value="F:ATP binding"/>
    <property type="evidence" value="ECO:0007669"/>
    <property type="project" value="InterPro"/>
</dbReference>
<dbReference type="OrthoDB" id="10415710at2759"/>
<proteinExistence type="predicted"/>
<sequence length="1846" mass="220871">MLSSIERCEKCAEKYIDHSSVINEWCKHCQINSLIRNFVNWTSGNEKIDDFIQEMQLKINNFNDMIFEWIPYNQFIDVKEKAKSYSATLYSARWKDGPLERRRRQSYEKVALKCFYDTPNIINEILNEIKEYLEYSKYSSFQSIYDESYKIRCEECSKLYACHSDAIVDVTMAIWKNGPLHFDSLRKKWIRELDKNVALIYNSRNTINEFLDEVDEYLTYSINISYENPKIYGITKNPDTNDYIMVFQYVKGENYKIRCEKCNEKYVDRSYAKYEWCIPCQTNFLERNFTDWTSGNEIIDRFIQEKQLSVYDLFDKEGPIYYDHNKKKRIRKSDKKVILKKCLSNLQILNEVEENYSLKFYGISQNPDTKDYIMVFQYEQCEKCGEKYIDSTCLKYEWCKPCHLNYLKKTFIKANGNKEIDDFAEEMRLKINSYNDIIFEWIPYDQFNNVKKVGSDDSGFDTIYSAIWDDGPLCYKMKWIRESDKKVELKYLYNYQNLNEFFKKIKENYSIEILIETPKICGISQDPNTKGFVMVLQYFEHILELYNKRCSKCGEQLLKFAYSADKLCRQCQANYFKAKFTNWTSDNNQIDNFIQETQLKCAKLNDDIFYKTIFEWIPYNQFNDIKVIRKTDFSIIYSAVWKDGPRSYYDWERLPDMKVALKCFCNSKNVAKILEEVKEYLSTRHKKSTPNHYTRAALFNCRSDPPIYGISQIPETKYYIMVFNYENYEIHKIKCEKCGEYYDIDARYQWCSSCQIKYLEANFSKWTSGNKNVDNIIRKKQLKINSYTDIILEWIPYEQFYNVREIENGNFSLAIWKDGPLKYDYLEKKDWIRVPNKKVVLELHPYNSQNITSEFLNKMMNYYFLKYKVYGITQNPDTKNYIIVYRYEQCEKCGKQYGGRCKKCGEQHAGYLETEYEWCRSCQINYLKENFVNWTSKNDEIDKYIQEMQLNVNHHNDIVFEWIPYNQFGNIKEIKKDEFTVIFSAIWENGPLKYKKNEMIRESDKNVVLKYVHNIDELLNKVKEYSIEFLSNILKIYGLSQNPNTHEYIMVLQLVEGEQCKKCGEQYLNTTYVWCKSCQMNYLRVNYTNRTSGNEKIDDFIQEMQLKFDYSRFLFEWIPYSQLINIEMGKSDFATAIWSDGPLYYDFFTEKEWKRVSNKKVSLKHLYNLRDAAEFLNEANEYLTKSTKNILKIHGISQIPGTNDYIVVFPYTKGEQCEKCDEQYVNAAYKWCEQCQTNSLKANFANWTSDDETINKFIQEMQLKFYYDSYLFEWISYNQLYNVEVVEENELFAIHSAIWKDGPSYYDIFKKENLREPDKKVALKSCNLQNINELLNEVRNNYSVKTYNDIFIVYGISQSPITNNYIIIFEYVKGNKYKVKCEKCGELYTYKRYEWCKSCQLRQFFTSSGSNKIDNFIQEIQSIIKYGDREWTRESNKKVTLRYTINLQDTTLFLNKVKTYLYSKDDDILKIYGISQNPDTKDFIMVLQYTKEYKERCEKCGEQYLDSTCANFKWCKQCQINFLKTNFTNCSGNEKIDNFIEEMRLNINYYNDIIFEWIPYDQFSDIEKIGKGGFSTVYSAMWKDGPLKFDSLDKKELTRKSSRRVALKQLHNSQNFIDKFLNEAKKYSTHQTYKIFNAGDIINIFGITQNPNTKDYVMVLQHAGGGDFINWININYEDFNWQNKMNILNRIIEGLEKIHFKQMFHRDFHPGNILFASICNGIRPEINEQEAPKCYIDLMKKCWDSDPDNRPNATEISKMICSFKCFDNLYSKYALNLSIEMKQQQYEIENQFKEAEDHRKLHRFSSREKKDNITHPQAVYTSRLLNPFISEDLIFDFTKLSNNQNP</sequence>
<dbReference type="PROSITE" id="PS50011">
    <property type="entry name" value="PROTEIN_KINASE_DOM"/>
    <property type="match status" value="1"/>
</dbReference>
<accession>A0A8H3LTR0</accession>
<dbReference type="InterPro" id="IPR001245">
    <property type="entry name" value="Ser-Thr/Tyr_kinase_cat_dom"/>
</dbReference>
<dbReference type="EMBL" id="BLAL01000208">
    <property type="protein sequence ID" value="GES91951.1"/>
    <property type="molecule type" value="Genomic_DNA"/>
</dbReference>
<gene>
    <name evidence="2" type="ORF">RCL2_001874900</name>
</gene>
<dbReference type="InterPro" id="IPR051681">
    <property type="entry name" value="Ser/Thr_Kinases-Pseudokinases"/>
</dbReference>
<feature type="domain" description="Protein kinase" evidence="1">
    <location>
        <begin position="1563"/>
        <end position="1846"/>
    </location>
</feature>
<dbReference type="GO" id="GO:0004674">
    <property type="term" value="F:protein serine/threonine kinase activity"/>
    <property type="evidence" value="ECO:0007669"/>
    <property type="project" value="TreeGrafter"/>
</dbReference>
<dbReference type="PANTHER" id="PTHR44329">
    <property type="entry name" value="SERINE/THREONINE-PROTEIN KINASE TNNI3K-RELATED"/>
    <property type="match status" value="1"/>
</dbReference>
<dbReference type="Pfam" id="PF07714">
    <property type="entry name" value="PK_Tyr_Ser-Thr"/>
    <property type="match status" value="1"/>
</dbReference>
<dbReference type="SUPFAM" id="SSF56112">
    <property type="entry name" value="Protein kinase-like (PK-like)"/>
    <property type="match status" value="1"/>
</dbReference>
<keyword evidence="2" id="KW-0418">Kinase</keyword>
<dbReference type="InterPro" id="IPR000719">
    <property type="entry name" value="Prot_kinase_dom"/>
</dbReference>
<organism evidence="2 3">
    <name type="scientific">Rhizophagus clarus</name>
    <dbReference type="NCBI Taxonomy" id="94130"/>
    <lineage>
        <taxon>Eukaryota</taxon>
        <taxon>Fungi</taxon>
        <taxon>Fungi incertae sedis</taxon>
        <taxon>Mucoromycota</taxon>
        <taxon>Glomeromycotina</taxon>
        <taxon>Glomeromycetes</taxon>
        <taxon>Glomerales</taxon>
        <taxon>Glomeraceae</taxon>
        <taxon>Rhizophagus</taxon>
    </lineage>
</organism>
<name>A0A8H3LTR0_9GLOM</name>